<dbReference type="PANTHER" id="PTHR19303:SF74">
    <property type="entry name" value="POGO TRANSPOSABLE ELEMENT WITH KRAB DOMAIN"/>
    <property type="match status" value="1"/>
</dbReference>
<dbReference type="InterPro" id="IPR009057">
    <property type="entry name" value="Homeodomain-like_sf"/>
</dbReference>
<gene>
    <name evidence="4" type="ORF">MEUPH1_LOCUS29293</name>
</gene>
<dbReference type="InterPro" id="IPR002219">
    <property type="entry name" value="PKC_DAG/PE"/>
</dbReference>
<keyword evidence="5" id="KW-1185">Reference proteome</keyword>
<feature type="coiled-coil region" evidence="2">
    <location>
        <begin position="485"/>
        <end position="512"/>
    </location>
</feature>
<proteinExistence type="predicted"/>
<evidence type="ECO:0000256" key="1">
    <source>
        <dbReference type="ARBA" id="ARBA00004123"/>
    </source>
</evidence>
<evidence type="ECO:0000256" key="2">
    <source>
        <dbReference type="SAM" id="Coils"/>
    </source>
</evidence>
<dbReference type="AlphaFoldDB" id="A0AAV0Y505"/>
<dbReference type="PROSITE" id="PS50081">
    <property type="entry name" value="ZF_DAG_PE_2"/>
    <property type="match status" value="1"/>
</dbReference>
<dbReference type="Pfam" id="PF05225">
    <property type="entry name" value="HTH_psq"/>
    <property type="match status" value="1"/>
</dbReference>
<dbReference type="InterPro" id="IPR050863">
    <property type="entry name" value="CenT-Element_Derived"/>
</dbReference>
<evidence type="ECO:0000259" key="3">
    <source>
        <dbReference type="PROSITE" id="PS50081"/>
    </source>
</evidence>
<evidence type="ECO:0000313" key="4">
    <source>
        <dbReference type="EMBL" id="CAI6375848.1"/>
    </source>
</evidence>
<dbReference type="InterPro" id="IPR007889">
    <property type="entry name" value="HTH_Psq"/>
</dbReference>
<dbReference type="GO" id="GO:0005634">
    <property type="term" value="C:nucleus"/>
    <property type="evidence" value="ECO:0007669"/>
    <property type="project" value="UniProtKB-SubCell"/>
</dbReference>
<name>A0AAV0Y505_9HEMI</name>
<accession>A0AAV0Y505</accession>
<comment type="subcellular location">
    <subcellularLocation>
        <location evidence="1">Nucleus</location>
    </subcellularLocation>
</comment>
<dbReference type="Proteomes" id="UP001160148">
    <property type="component" value="Unassembled WGS sequence"/>
</dbReference>
<organism evidence="4 5">
    <name type="scientific">Macrosiphum euphorbiae</name>
    <name type="common">potato aphid</name>
    <dbReference type="NCBI Taxonomy" id="13131"/>
    <lineage>
        <taxon>Eukaryota</taxon>
        <taxon>Metazoa</taxon>
        <taxon>Ecdysozoa</taxon>
        <taxon>Arthropoda</taxon>
        <taxon>Hexapoda</taxon>
        <taxon>Insecta</taxon>
        <taxon>Pterygota</taxon>
        <taxon>Neoptera</taxon>
        <taxon>Paraneoptera</taxon>
        <taxon>Hemiptera</taxon>
        <taxon>Sternorrhyncha</taxon>
        <taxon>Aphidomorpha</taxon>
        <taxon>Aphidoidea</taxon>
        <taxon>Aphididae</taxon>
        <taxon>Macrosiphini</taxon>
        <taxon>Macrosiphum</taxon>
    </lineage>
</organism>
<feature type="domain" description="Phorbol-ester/DAG-type" evidence="3">
    <location>
        <begin position="560"/>
        <end position="615"/>
    </location>
</feature>
<dbReference type="CDD" id="cd15489">
    <property type="entry name" value="PHD_SF"/>
    <property type="match status" value="1"/>
</dbReference>
<evidence type="ECO:0000313" key="5">
    <source>
        <dbReference type="Proteomes" id="UP001160148"/>
    </source>
</evidence>
<keyword evidence="2" id="KW-0175">Coiled coil</keyword>
<dbReference type="SUPFAM" id="SSF46689">
    <property type="entry name" value="Homeodomain-like"/>
    <property type="match status" value="1"/>
</dbReference>
<reference evidence="4 5" key="1">
    <citation type="submission" date="2023-01" db="EMBL/GenBank/DDBJ databases">
        <authorList>
            <person name="Whitehead M."/>
        </authorList>
    </citation>
    <scope>NUCLEOTIDE SEQUENCE [LARGE SCALE GENOMIC DNA]</scope>
</reference>
<dbReference type="Gene3D" id="1.10.10.60">
    <property type="entry name" value="Homeodomain-like"/>
    <property type="match status" value="1"/>
</dbReference>
<dbReference type="EMBL" id="CARXXK010001373">
    <property type="protein sequence ID" value="CAI6375848.1"/>
    <property type="molecule type" value="Genomic_DNA"/>
</dbReference>
<dbReference type="Pfam" id="PF03184">
    <property type="entry name" value="DDE_1"/>
    <property type="match status" value="1"/>
</dbReference>
<sequence length="632" mass="72061">MPKKSTNFCEDNIAAAIPAVDNGMSKKSASKQFNINRSTLQFRLKNRDRPTFNCGPSIRTSEHVTSASANVSEQNIRKWFDDIHQYLSDENLSIILNDPSRVFNGDETGFSLCPKINSVLGPKGAKDVYEVAKVNEKENLTVMFTFNAAGIMCHPMVICSYKRIPQHIIDSVPPNWGVGRSDTGWMKAEVFYEYIANVFHPFLIENSIQFPVILFVDGHKSHLTYQLSNLCSQLNIILIALYPNATRILQPADVAAFKPLKSGWKKGLFEWRNQNPNCAVTKKDFAPILDQVIKNTVKSEVLTNGFRACGLYPWNVNQIDFKKCLGKNKGPELNDTDDSDIKKKTQKYSEEFFTLYRLFEKLKKDNSDESTIRLSPINSTAQPYDINGTNQISPCNFKAQSPDCIVINNQNELLKQQTYITTSSNILEKPVNTPTNLVNVKKLNITPIESCLVWPVTPERKNNRMTERVPYVITSKNWKYLYEQKEHAKRTIEEDKETRKRLREENKILKANQPTKLTKQKVIKNLFPVLNKNKKPTTVTSQTISYKHFGGTNNADIDLEEPFNINVFNSVIESGCCISCDTEIKVTDLGVECNFCNNKYHQRCAMKDTNDDLNCEDILFICQNCEKAVYIN</sequence>
<comment type="caution">
    <text evidence="4">The sequence shown here is derived from an EMBL/GenBank/DDBJ whole genome shotgun (WGS) entry which is preliminary data.</text>
</comment>
<dbReference type="InterPro" id="IPR004875">
    <property type="entry name" value="DDE_SF_endonuclease_dom"/>
</dbReference>
<protein>
    <recommendedName>
        <fullName evidence="3">Phorbol-ester/DAG-type domain-containing protein</fullName>
    </recommendedName>
</protein>
<dbReference type="GO" id="GO:0003677">
    <property type="term" value="F:DNA binding"/>
    <property type="evidence" value="ECO:0007669"/>
    <property type="project" value="InterPro"/>
</dbReference>
<dbReference type="PANTHER" id="PTHR19303">
    <property type="entry name" value="TRANSPOSON"/>
    <property type="match status" value="1"/>
</dbReference>